<gene>
    <name evidence="3" type="ORF">CO690_00790</name>
</gene>
<feature type="domain" description="Phage capsid-like C-terminal" evidence="2">
    <location>
        <begin position="16"/>
        <end position="301"/>
    </location>
</feature>
<dbReference type="Gene3D" id="3.30.2400.10">
    <property type="entry name" value="Major capsid protein gp5"/>
    <property type="match status" value="1"/>
</dbReference>
<dbReference type="Proteomes" id="UP000218628">
    <property type="component" value="Chromosome"/>
</dbReference>
<evidence type="ECO:0000313" key="3">
    <source>
        <dbReference type="EMBL" id="ATF62286.1"/>
    </source>
</evidence>
<sequence length="303" mass="31937">MAVTKAVTTTDFSGFLKPEMAEAYFEDIKRVSAVQQMVRQVPLGASGIEVPVVTSKATAKWVAEGAKKESTNAGLGLKTMKPMKIAAIVPVSAEVVRSNPGNFMSLVRDQVAEAIAEAFDAAVLHGTNSPFGANQALTNTGKTVALGTAADNKGGMFADLNSGLDLLVKDDKELTGFLFDPYAEPKLNTSVDTTGRPLFISAPTQDTASPVRSGSVLSRPALFAKGVRNGVGVGNVVGFGGDFSKAIWGTVGGISYDVSTEATVTINGQLTSLWENNLVALRVEAEYGWLLHDKDAFVKYTIK</sequence>
<dbReference type="Pfam" id="PF05065">
    <property type="entry name" value="Phage_capsid"/>
    <property type="match status" value="1"/>
</dbReference>
<evidence type="ECO:0000256" key="1">
    <source>
        <dbReference type="ARBA" id="ARBA00004328"/>
    </source>
</evidence>
<proteinExistence type="predicted"/>
<evidence type="ECO:0000313" key="4">
    <source>
        <dbReference type="Proteomes" id="UP000218628"/>
    </source>
</evidence>
<dbReference type="InterPro" id="IPR024455">
    <property type="entry name" value="Phage_capsid"/>
</dbReference>
<accession>A0A291DCR1</accession>
<reference evidence="4" key="1">
    <citation type="submission" date="2017-09" db="EMBL/GenBank/DDBJ databases">
        <title>FDA dAtabase for Regulatory Grade micrObial Sequences (FDA-ARGOS): Supporting development and validation of Infectious Disease Dx tests.</title>
        <authorList>
            <person name="Minogue T."/>
            <person name="Wolcott M."/>
            <person name="Wasieloski L."/>
            <person name="Aguilar W."/>
            <person name="Moore D."/>
            <person name="Tallon L."/>
            <person name="Sadzewicz L."/>
            <person name="Ott S."/>
            <person name="Zhao X."/>
            <person name="Nagaraj S."/>
            <person name="Vavikolanu K."/>
            <person name="Aluvathingal J."/>
            <person name="Nadendla S."/>
            <person name="Sichtig H."/>
        </authorList>
    </citation>
    <scope>NUCLEOTIDE SEQUENCE [LARGE SCALE GENOMIC DNA]</scope>
    <source>
        <strain evidence="4">FDAARGOS_369</strain>
    </source>
</reference>
<dbReference type="RefSeq" id="WP_070600052.1">
    <property type="nucleotide sequence ID" value="NZ_CAUUYP010000018.1"/>
</dbReference>
<dbReference type="InterPro" id="IPR054612">
    <property type="entry name" value="Phage_capsid-like_C"/>
</dbReference>
<dbReference type="EMBL" id="CP023510">
    <property type="protein sequence ID" value="ATF62286.1"/>
    <property type="molecule type" value="Genomic_DNA"/>
</dbReference>
<dbReference type="SUPFAM" id="SSF56563">
    <property type="entry name" value="Major capsid protein gp5"/>
    <property type="match status" value="1"/>
</dbReference>
<dbReference type="AlphaFoldDB" id="A0A291DCR1"/>
<name>A0A291DCR1_9MICC</name>
<protein>
    <submittedName>
        <fullName evidence="3">Phage major capsid protein</fullName>
    </submittedName>
</protein>
<organism evidence="3 4">
    <name type="scientific">Rothia mucilaginosa</name>
    <dbReference type="NCBI Taxonomy" id="43675"/>
    <lineage>
        <taxon>Bacteria</taxon>
        <taxon>Bacillati</taxon>
        <taxon>Actinomycetota</taxon>
        <taxon>Actinomycetes</taxon>
        <taxon>Micrococcales</taxon>
        <taxon>Micrococcaceae</taxon>
        <taxon>Rothia</taxon>
    </lineage>
</organism>
<dbReference type="NCBIfam" id="TIGR01554">
    <property type="entry name" value="major_cap_HK97"/>
    <property type="match status" value="1"/>
</dbReference>
<dbReference type="Gene3D" id="3.30.2320.10">
    <property type="entry name" value="hypothetical protein PF0899 domain"/>
    <property type="match status" value="1"/>
</dbReference>
<comment type="subcellular location">
    <subcellularLocation>
        <location evidence="1">Virion</location>
    </subcellularLocation>
</comment>
<evidence type="ECO:0000259" key="2">
    <source>
        <dbReference type="Pfam" id="PF05065"/>
    </source>
</evidence>